<dbReference type="SUPFAM" id="SSF49265">
    <property type="entry name" value="Fibronectin type III"/>
    <property type="match status" value="1"/>
</dbReference>
<feature type="region of interest" description="Disordered" evidence="2">
    <location>
        <begin position="415"/>
        <end position="442"/>
    </location>
</feature>
<dbReference type="RefSeq" id="WP_277733083.1">
    <property type="nucleotide sequence ID" value="NZ_CP120733.1"/>
</dbReference>
<dbReference type="InterPro" id="IPR013229">
    <property type="entry name" value="PEGA"/>
</dbReference>
<dbReference type="SMART" id="SM00060">
    <property type="entry name" value="FN3"/>
    <property type="match status" value="1"/>
</dbReference>
<dbReference type="Pfam" id="PF00395">
    <property type="entry name" value="SLH"/>
    <property type="match status" value="3"/>
</dbReference>
<feature type="domain" description="SLH" evidence="4">
    <location>
        <begin position="92"/>
        <end position="150"/>
    </location>
</feature>
<evidence type="ECO:0000259" key="4">
    <source>
        <dbReference type="PROSITE" id="PS51272"/>
    </source>
</evidence>
<feature type="compositionally biased region" description="Low complexity" evidence="2">
    <location>
        <begin position="419"/>
        <end position="434"/>
    </location>
</feature>
<dbReference type="InterPro" id="IPR003961">
    <property type="entry name" value="FN3_dom"/>
</dbReference>
<evidence type="ECO:0000256" key="3">
    <source>
        <dbReference type="SAM" id="SignalP"/>
    </source>
</evidence>
<dbReference type="Gene3D" id="2.60.40.1120">
    <property type="entry name" value="Carboxypeptidase-like, regulatory domain"/>
    <property type="match status" value="7"/>
</dbReference>
<keyword evidence="1" id="KW-0677">Repeat</keyword>
<dbReference type="Proteomes" id="UP001222800">
    <property type="component" value="Chromosome"/>
</dbReference>
<sequence length="1254" mass="134712">MGLLKRNSKRAMAIILSASMVVGSMGISFAASFSDVNNHWAANQIKSLVSRGIISGYNDGTFKPDNYITRAEFISLINKAFNYKLVYDINYKDTSSKDWFYEDLRKAKAKGYISGYEDNTIRPNNKITRQEVAVIMAKVLNKQSGNKEYVSDRFKDSDKIADWSKKSIGALVDSKKMSGYPDGTFGPEKYITRAEAVTVIYKKFKGSGYSSSSSRHSSNYDEKSKNRDNDVVLDDKGDRLENKTIDGDLTISSHVGDGEVYLEDVTVKGTTYIYGGGENSVYLEDCDLGKVVVDKNGDDVRLVAQGSTTIDTVTLKSGAILEEDTSGSDKLTKSGFDDVSIEDDHKVTLKGDFDDVDIEVKDADLYLQKGEISKVSIKDDAEDAYIYVASSTKISTIDADEAARVKGSGYVKKIEGSKRNSVSRTHSSSGGSSHSNRDTTAPVVSGVSSANIENTSADIKLKSNESGTVYYVVLPKTATPPSNTQVRDGKDSKNTTVTSETEATLHITGLTAGTEYTVYVVARDSSGNISTVKNVDITTYSEDEMIAKKTKIEVEDFKLENGLYKSNIKIDYPTKEELEKIKDGNLLVDGILEIQTNCKSDEEVKIGVAAQDSKVIMKDGENKEIGFVYNPSTDEKIFTLSDKIKKFTKAPINRIYNDIQTSLYIQDLPKGDFTFTLKIMMYNGEADTVGKEIASASKRVKSSGVDEKEKYATTFNITDADGVVADATVVVKSGETVVNAESDGSYKLEAGEYTYTVSKEGYKNATGAITVTDKAVAQDVILTKTVVKYATTFNITDADGVVADATVVVKSGETVVNAESDGSYKLEAGEYTYTVSKEGYKNATGAITVADKAVAQDVILTKTVVKYATTFNITDTDGVVADATVVVKSGETVVNAESDGSYKLEAGEYTYTVSKEGYKNATGAITVTDKAVAQDVILTKTVVKYATTFNITDADGVVADATVVVKSGETVVNAESDGSYKLEAGEYTYTVSKEGYKNATGAITVADKAVAQDVILTKTVVKYATTFNITDADGVVADATVVVKSGETVVNAESDGSYKLEAGEYTYTVSKEGYKNATGAITVADKAVAQDVILTKTVVKYATTFNITDADGVVADATVVVKSGETVVNAESDGSYKLEAGEYTYTVSKEGYKNATGAITVTDKAVAQDVTLTKTVVKYTTTFNITDADGVVADATVVVKSGETVVNAESDGSYKLEAGEYTYTVSKEGYKNATGAITVVDKAVAQDVTLTKIL</sequence>
<dbReference type="InterPro" id="IPR051465">
    <property type="entry name" value="Cell_Envelope_Struct_Comp"/>
</dbReference>
<feature type="domain" description="SLH" evidence="4">
    <location>
        <begin position="151"/>
        <end position="214"/>
    </location>
</feature>
<protein>
    <submittedName>
        <fullName evidence="5">S-layer homology domain-containing protein</fullName>
    </submittedName>
</protein>
<dbReference type="EMBL" id="CP120733">
    <property type="protein sequence ID" value="WFD11114.1"/>
    <property type="molecule type" value="Genomic_DNA"/>
</dbReference>
<dbReference type="CDD" id="cd00063">
    <property type="entry name" value="FN3"/>
    <property type="match status" value="1"/>
</dbReference>
<organism evidence="5 6">
    <name type="scientific">Tepidibacter hydrothermalis</name>
    <dbReference type="NCBI Taxonomy" id="3036126"/>
    <lineage>
        <taxon>Bacteria</taxon>
        <taxon>Bacillati</taxon>
        <taxon>Bacillota</taxon>
        <taxon>Clostridia</taxon>
        <taxon>Peptostreptococcales</taxon>
        <taxon>Peptostreptococcaceae</taxon>
        <taxon>Tepidibacter</taxon>
    </lineage>
</organism>
<feature type="chain" id="PRO_5045151224" evidence="3">
    <location>
        <begin position="31"/>
        <end position="1254"/>
    </location>
</feature>
<dbReference type="PANTHER" id="PTHR43308:SF5">
    <property type="entry name" value="S-LAYER PROTEIN _ PEPTIDOGLYCAN ENDO-BETA-N-ACETYLGLUCOSAMINIDASE"/>
    <property type="match status" value="1"/>
</dbReference>
<evidence type="ECO:0000313" key="6">
    <source>
        <dbReference type="Proteomes" id="UP001222800"/>
    </source>
</evidence>
<evidence type="ECO:0000313" key="5">
    <source>
        <dbReference type="EMBL" id="WFD11114.1"/>
    </source>
</evidence>
<name>A0ABY8EH66_9FIRM</name>
<dbReference type="InterPro" id="IPR013784">
    <property type="entry name" value="Carb-bd-like_fold"/>
</dbReference>
<feature type="compositionally biased region" description="Basic and acidic residues" evidence="2">
    <location>
        <begin position="218"/>
        <end position="235"/>
    </location>
</feature>
<dbReference type="Pfam" id="PF08308">
    <property type="entry name" value="PEGA"/>
    <property type="match status" value="1"/>
</dbReference>
<evidence type="ECO:0000256" key="2">
    <source>
        <dbReference type="SAM" id="MobiDB-lite"/>
    </source>
</evidence>
<feature type="signal peptide" evidence="3">
    <location>
        <begin position="1"/>
        <end position="30"/>
    </location>
</feature>
<evidence type="ECO:0000256" key="1">
    <source>
        <dbReference type="ARBA" id="ARBA00022737"/>
    </source>
</evidence>
<keyword evidence="6" id="KW-1185">Reference proteome</keyword>
<dbReference type="InterPro" id="IPR013783">
    <property type="entry name" value="Ig-like_fold"/>
</dbReference>
<dbReference type="SUPFAM" id="SSF49452">
    <property type="entry name" value="Starch-binding domain-like"/>
    <property type="match status" value="3"/>
</dbReference>
<dbReference type="InterPro" id="IPR036116">
    <property type="entry name" value="FN3_sf"/>
</dbReference>
<dbReference type="PROSITE" id="PS51272">
    <property type="entry name" value="SLH"/>
    <property type="match status" value="3"/>
</dbReference>
<feature type="region of interest" description="Disordered" evidence="2">
    <location>
        <begin position="207"/>
        <end position="235"/>
    </location>
</feature>
<proteinExistence type="predicted"/>
<accession>A0ABY8EH66</accession>
<dbReference type="PANTHER" id="PTHR43308">
    <property type="entry name" value="OUTER MEMBRANE PROTEIN ALPHA-RELATED"/>
    <property type="match status" value="1"/>
</dbReference>
<gene>
    <name evidence="5" type="ORF">P4S50_03295</name>
</gene>
<feature type="compositionally biased region" description="Low complexity" evidence="2">
    <location>
        <begin position="207"/>
        <end position="217"/>
    </location>
</feature>
<dbReference type="Gene3D" id="2.60.40.10">
    <property type="entry name" value="Immunoglobulins"/>
    <property type="match status" value="1"/>
</dbReference>
<keyword evidence="3" id="KW-0732">Signal</keyword>
<feature type="domain" description="SLH" evidence="4">
    <location>
        <begin position="28"/>
        <end position="91"/>
    </location>
</feature>
<reference evidence="5 6" key="1">
    <citation type="submission" date="2023-03" db="EMBL/GenBank/DDBJ databases">
        <title>Complete genome sequence of Tepidibacter sp. SWIR-1, isolated from a deep-sea hydrothermal vent.</title>
        <authorList>
            <person name="Li X."/>
        </authorList>
    </citation>
    <scope>NUCLEOTIDE SEQUENCE [LARGE SCALE GENOMIC DNA]</scope>
    <source>
        <strain evidence="5 6">SWIR-1</strain>
    </source>
</reference>
<dbReference type="InterPro" id="IPR001119">
    <property type="entry name" value="SLH_dom"/>
</dbReference>